<name>A0A1M7RSJ1_FERGO</name>
<dbReference type="Proteomes" id="UP000184207">
    <property type="component" value="Unassembled WGS sequence"/>
</dbReference>
<evidence type="ECO:0000259" key="1">
    <source>
        <dbReference type="Pfam" id="PF13477"/>
    </source>
</evidence>
<organism evidence="2 3">
    <name type="scientific">Fervidobacterium gondwanense DSM 13020</name>
    <dbReference type="NCBI Taxonomy" id="1121883"/>
    <lineage>
        <taxon>Bacteria</taxon>
        <taxon>Thermotogati</taxon>
        <taxon>Thermotogota</taxon>
        <taxon>Thermotogae</taxon>
        <taxon>Thermotogales</taxon>
        <taxon>Fervidobacteriaceae</taxon>
        <taxon>Fervidobacterium</taxon>
    </lineage>
</organism>
<dbReference type="SUPFAM" id="SSF53756">
    <property type="entry name" value="UDP-Glycosyltransferase/glycogen phosphorylase"/>
    <property type="match status" value="1"/>
</dbReference>
<dbReference type="AlphaFoldDB" id="A0A1M7RSJ1"/>
<evidence type="ECO:0000313" key="2">
    <source>
        <dbReference type="EMBL" id="SHN49255.1"/>
    </source>
</evidence>
<evidence type="ECO:0000313" key="3">
    <source>
        <dbReference type="Proteomes" id="UP000184207"/>
    </source>
</evidence>
<dbReference type="Pfam" id="PF13477">
    <property type="entry name" value="Glyco_trans_4_2"/>
    <property type="match status" value="1"/>
</dbReference>
<reference evidence="3" key="1">
    <citation type="submission" date="2016-12" db="EMBL/GenBank/DDBJ databases">
        <authorList>
            <person name="Varghese N."/>
            <person name="Submissions S."/>
        </authorList>
    </citation>
    <scope>NUCLEOTIDE SEQUENCE [LARGE SCALE GENOMIC DNA]</scope>
    <source>
        <strain evidence="3">DSM 13020</strain>
    </source>
</reference>
<protein>
    <submittedName>
        <fullName evidence="2">Glycosyltransferase involved in cell wall bisynthesis</fullName>
    </submittedName>
</protein>
<feature type="domain" description="Glycosyltransferase subfamily 4-like N-terminal" evidence="1">
    <location>
        <begin position="4"/>
        <end position="140"/>
    </location>
</feature>
<accession>A0A1M7RSJ1</accession>
<dbReference type="GO" id="GO:0016740">
    <property type="term" value="F:transferase activity"/>
    <property type="evidence" value="ECO:0007669"/>
    <property type="project" value="UniProtKB-KW"/>
</dbReference>
<sequence length="381" mass="44126">MNKKVLIIGNYNSIYIRKLLESLSRAGDVRLNFYVLSGLKYIHNGLEIYALPETKNSLRKLINTRKIIDRVAAEHPDIVHIHYFNAPTILYVMWSKLFRKGKLVVTFWGSDLYRISGTPMIKKIIQKSVIKRADVVTVTSEKMIDDFYKIFDVRDKKVFLTKFAVPIDLKVIDQVSMEEIEKFKKRFSIAANNIVLTLGYSADPGKNHMYMIDEVVKLYNTFKNIFVFLPMTYGNVEHREKVKQYCEEKFKSRGIKYSILEEQMSDREVAVLRKATDIMVNVQVSDALSASMQESLYAGSIVINGEWLDYSELKREGAYFETIPRLGPGLLSSKIAYVIENLYELKEKTVVNKKIIAKRCDWEEVANNFLTIYDNLLEGKI</sequence>
<dbReference type="InterPro" id="IPR028098">
    <property type="entry name" value="Glyco_trans_4-like_N"/>
</dbReference>
<keyword evidence="3" id="KW-1185">Reference proteome</keyword>
<proteinExistence type="predicted"/>
<gene>
    <name evidence="2" type="ORF">SAMN02745226_00111</name>
</gene>
<dbReference type="Gene3D" id="3.40.50.2000">
    <property type="entry name" value="Glycogen Phosphorylase B"/>
    <property type="match status" value="2"/>
</dbReference>
<dbReference type="CDD" id="cd03801">
    <property type="entry name" value="GT4_PimA-like"/>
    <property type="match status" value="1"/>
</dbReference>
<dbReference type="STRING" id="1121883.SAMN02745226_00111"/>
<keyword evidence="2" id="KW-0808">Transferase</keyword>
<dbReference type="EMBL" id="FRDJ01000001">
    <property type="protein sequence ID" value="SHN49255.1"/>
    <property type="molecule type" value="Genomic_DNA"/>
</dbReference>
<dbReference type="RefSeq" id="WP_072757248.1">
    <property type="nucleotide sequence ID" value="NZ_FRDJ01000001.1"/>
</dbReference>